<organism evidence="2 3">
    <name type="scientific">Puccinia graminis f. sp. tritici</name>
    <dbReference type="NCBI Taxonomy" id="56615"/>
    <lineage>
        <taxon>Eukaryota</taxon>
        <taxon>Fungi</taxon>
        <taxon>Dikarya</taxon>
        <taxon>Basidiomycota</taxon>
        <taxon>Pucciniomycotina</taxon>
        <taxon>Pucciniomycetes</taxon>
        <taxon>Pucciniales</taxon>
        <taxon>Pucciniaceae</taxon>
        <taxon>Puccinia</taxon>
    </lineage>
</organism>
<reference evidence="2 3" key="1">
    <citation type="submission" date="2019-05" db="EMBL/GenBank/DDBJ databases">
        <title>Emergence of the Ug99 lineage of the wheat stem rust pathogen through somatic hybridization.</title>
        <authorList>
            <person name="Li F."/>
            <person name="Upadhyaya N.M."/>
            <person name="Sperschneider J."/>
            <person name="Matny O."/>
            <person name="Nguyen-Phuc H."/>
            <person name="Mago R."/>
            <person name="Raley C."/>
            <person name="Miller M.E."/>
            <person name="Silverstein K.A.T."/>
            <person name="Henningsen E."/>
            <person name="Hirsch C.D."/>
            <person name="Visser B."/>
            <person name="Pretorius Z.A."/>
            <person name="Steffenson B.J."/>
            <person name="Schwessinger B."/>
            <person name="Dodds P.N."/>
            <person name="Figueroa M."/>
        </authorList>
    </citation>
    <scope>NUCLEOTIDE SEQUENCE [LARGE SCALE GENOMIC DNA]</scope>
    <source>
        <strain evidence="2">21-0</strain>
    </source>
</reference>
<evidence type="ECO:0000313" key="3">
    <source>
        <dbReference type="Proteomes" id="UP000324748"/>
    </source>
</evidence>
<accession>A0A5B0LYY1</accession>
<dbReference type="Proteomes" id="UP000324748">
    <property type="component" value="Unassembled WGS sequence"/>
</dbReference>
<feature type="chain" id="PRO_5022775049" evidence="1">
    <location>
        <begin position="23"/>
        <end position="100"/>
    </location>
</feature>
<sequence>MNRFFTIAAVLVTMTIIASIESCTVEYAVASRCLTDGCNTKGWEDGRLSTGMARWECNNDNCNSNFIQKNEWVRVRNWCQACVNARVRAGQSINEYTNKR</sequence>
<keyword evidence="3" id="KW-1185">Reference proteome</keyword>
<evidence type="ECO:0000256" key="1">
    <source>
        <dbReference type="SAM" id="SignalP"/>
    </source>
</evidence>
<evidence type="ECO:0000313" key="2">
    <source>
        <dbReference type="EMBL" id="KAA1069712.1"/>
    </source>
</evidence>
<gene>
    <name evidence="2" type="ORF">PGT21_031999</name>
</gene>
<dbReference type="EMBL" id="VSWC01000183">
    <property type="protein sequence ID" value="KAA1069712.1"/>
    <property type="molecule type" value="Genomic_DNA"/>
</dbReference>
<name>A0A5B0LYY1_PUCGR</name>
<protein>
    <submittedName>
        <fullName evidence="2">Uncharacterized protein</fullName>
    </submittedName>
</protein>
<comment type="caution">
    <text evidence="2">The sequence shown here is derived from an EMBL/GenBank/DDBJ whole genome shotgun (WGS) entry which is preliminary data.</text>
</comment>
<keyword evidence="1" id="KW-0732">Signal</keyword>
<proteinExistence type="predicted"/>
<dbReference type="AlphaFoldDB" id="A0A5B0LYY1"/>
<feature type="signal peptide" evidence="1">
    <location>
        <begin position="1"/>
        <end position="22"/>
    </location>
</feature>